<comment type="caution">
    <text evidence="1">The sequence shown here is derived from an EMBL/GenBank/DDBJ whole genome shotgun (WGS) entry which is preliminary data.</text>
</comment>
<accession>A0AAV6TZT7</accession>
<evidence type="ECO:0000313" key="1">
    <source>
        <dbReference type="EMBL" id="KAG8177169.1"/>
    </source>
</evidence>
<evidence type="ECO:0000313" key="2">
    <source>
        <dbReference type="Proteomes" id="UP000827092"/>
    </source>
</evidence>
<sequence>MENLTLDSIQQIVLNTEEEWEQFFKSQNNPSTNTTNPEPFVRGITKYNGKDIIGNIADQIGAEIRKGIDDSIKFIRLKEAKRENDIVYPSVRIVLDDSSKEINVKALLNGDICKRYNVKTITLCHPDQSYKRGACCYINENGERVYDIINGSYNINLTWNIEEKICNIRINVKDDGTVTLLESHGITEEELLANKEVKIGKKREAKFLHEALASQLPQSLSKSARVLVLQSSVEAYESIAQEL</sequence>
<dbReference type="AlphaFoldDB" id="A0AAV6TZT7"/>
<organism evidence="1 2">
    <name type="scientific">Oedothorax gibbosus</name>
    <dbReference type="NCBI Taxonomy" id="931172"/>
    <lineage>
        <taxon>Eukaryota</taxon>
        <taxon>Metazoa</taxon>
        <taxon>Ecdysozoa</taxon>
        <taxon>Arthropoda</taxon>
        <taxon>Chelicerata</taxon>
        <taxon>Arachnida</taxon>
        <taxon>Araneae</taxon>
        <taxon>Araneomorphae</taxon>
        <taxon>Entelegynae</taxon>
        <taxon>Araneoidea</taxon>
        <taxon>Linyphiidae</taxon>
        <taxon>Erigoninae</taxon>
        <taxon>Oedothorax</taxon>
    </lineage>
</organism>
<name>A0AAV6TZT7_9ARAC</name>
<dbReference type="Proteomes" id="UP000827092">
    <property type="component" value="Unassembled WGS sequence"/>
</dbReference>
<gene>
    <name evidence="1" type="ORF">JTE90_021762</name>
</gene>
<keyword evidence="2" id="KW-1185">Reference proteome</keyword>
<proteinExistence type="predicted"/>
<reference evidence="1 2" key="1">
    <citation type="journal article" date="2022" name="Nat. Ecol. Evol.">
        <title>A masculinizing supergene underlies an exaggerated male reproductive morph in a spider.</title>
        <authorList>
            <person name="Hendrickx F."/>
            <person name="De Corte Z."/>
            <person name="Sonet G."/>
            <person name="Van Belleghem S.M."/>
            <person name="Kostlbacher S."/>
            <person name="Vangestel C."/>
        </authorList>
    </citation>
    <scope>NUCLEOTIDE SEQUENCE [LARGE SCALE GENOMIC DNA]</scope>
    <source>
        <strain evidence="1">W744_W776</strain>
    </source>
</reference>
<protein>
    <submittedName>
        <fullName evidence="1">Uncharacterized protein</fullName>
    </submittedName>
</protein>
<dbReference type="EMBL" id="JAFNEN010000810">
    <property type="protein sequence ID" value="KAG8177169.1"/>
    <property type="molecule type" value="Genomic_DNA"/>
</dbReference>